<keyword evidence="5 14" id="KW-0812">Transmembrane</keyword>
<dbReference type="AlphaFoldDB" id="A0A2N9YDJ2"/>
<feature type="binding site" evidence="14">
    <location>
        <position position="219"/>
    </location>
    <ligand>
        <name>Zn(2+)</name>
        <dbReference type="ChEBI" id="CHEBI:29105"/>
        <note>catalytic</note>
    </ligand>
</feature>
<feature type="transmembrane region" description="Helical" evidence="14">
    <location>
        <begin position="149"/>
        <end position="170"/>
    </location>
</feature>
<evidence type="ECO:0000256" key="9">
    <source>
        <dbReference type="ARBA" id="ARBA00022989"/>
    </source>
</evidence>
<keyword evidence="4 14" id="KW-0645">Protease</keyword>
<feature type="transmembrane region" description="Helical" evidence="14">
    <location>
        <begin position="32"/>
        <end position="53"/>
    </location>
</feature>
<keyword evidence="3 14" id="KW-1003">Cell membrane</keyword>
<gene>
    <name evidence="14 16" type="primary">htpX</name>
    <name evidence="16" type="ORF">BLE401_07330</name>
</gene>
<proteinExistence type="inferred from homology"/>
<dbReference type="Proteomes" id="UP000234271">
    <property type="component" value="Chromosome"/>
</dbReference>
<keyword evidence="17" id="KW-1185">Reference proteome</keyword>
<evidence type="ECO:0000256" key="10">
    <source>
        <dbReference type="ARBA" id="ARBA00023049"/>
    </source>
</evidence>
<name>A0A2N9YDJ2_9GAMM</name>
<feature type="binding site" evidence="14">
    <location>
        <position position="139"/>
    </location>
    <ligand>
        <name>Zn(2+)</name>
        <dbReference type="ChEBI" id="CHEBI:29105"/>
        <note>catalytic</note>
    </ligand>
</feature>
<feature type="active site" evidence="14">
    <location>
        <position position="140"/>
    </location>
</feature>
<sequence>MKGIILMVITNIAVVVLLSIVASIFGANQTTLSGLIIFALIFGMGGAFISLAISKWSAKMMVGAEVIENPRNSTEQWLLETVQQQAKKSGVGMPEVAIYDSPDMNAFATGMNRNNALVAVSTGLLNGMNKDEVEAVLAHEISHVANGDMVAMTLVQGVVNTFVILLARLVGHFVDGFFREEGDDSSAPGLGYYITSIVAEIVFGILAMPIVMWFSRLREFRADAGAAKLEGANKMIHALQRLQQAHTGEMPAQMSAFGIHSSQTTGIIQQLFSSHPSIDDRIAALRQQA</sequence>
<dbReference type="RefSeq" id="WP_062154824.1">
    <property type="nucleotide sequence ID" value="NZ_CP012373.2"/>
</dbReference>
<evidence type="ECO:0000313" key="17">
    <source>
        <dbReference type="Proteomes" id="UP000234271"/>
    </source>
</evidence>
<dbReference type="CDD" id="cd07335">
    <property type="entry name" value="M48B_HtpX_like"/>
    <property type="match status" value="1"/>
</dbReference>
<keyword evidence="9 14" id="KW-1133">Transmembrane helix</keyword>
<dbReference type="PANTHER" id="PTHR43221:SF1">
    <property type="entry name" value="PROTEASE HTPX"/>
    <property type="match status" value="1"/>
</dbReference>
<dbReference type="PANTHER" id="PTHR43221">
    <property type="entry name" value="PROTEASE HTPX"/>
    <property type="match status" value="1"/>
</dbReference>
<evidence type="ECO:0000256" key="11">
    <source>
        <dbReference type="ARBA" id="ARBA00023136"/>
    </source>
</evidence>
<dbReference type="GO" id="GO:0004222">
    <property type="term" value="F:metalloendopeptidase activity"/>
    <property type="evidence" value="ECO:0007669"/>
    <property type="project" value="UniProtKB-UniRule"/>
</dbReference>
<keyword evidence="6 14" id="KW-0479">Metal-binding</keyword>
<keyword evidence="11 14" id="KW-0472">Membrane</keyword>
<evidence type="ECO:0000256" key="12">
    <source>
        <dbReference type="ARBA" id="ARBA00071790"/>
    </source>
</evidence>
<dbReference type="OrthoDB" id="15218at2"/>
<evidence type="ECO:0000256" key="13">
    <source>
        <dbReference type="ARBA" id="ARBA00080389"/>
    </source>
</evidence>
<dbReference type="HAMAP" id="MF_00188">
    <property type="entry name" value="Pept_M48_protease_HtpX"/>
    <property type="match status" value="1"/>
</dbReference>
<feature type="transmembrane region" description="Helical" evidence="14">
    <location>
        <begin position="190"/>
        <end position="214"/>
    </location>
</feature>
<feature type="binding site" evidence="14">
    <location>
        <position position="143"/>
    </location>
    <ligand>
        <name>Zn(2+)</name>
        <dbReference type="ChEBI" id="CHEBI:29105"/>
        <note>catalytic</note>
    </ligand>
</feature>
<dbReference type="GO" id="GO:0005886">
    <property type="term" value="C:plasma membrane"/>
    <property type="evidence" value="ECO:0007669"/>
    <property type="project" value="UniProtKB-SubCell"/>
</dbReference>
<comment type="similarity">
    <text evidence="2 14">Belongs to the peptidase M48B family.</text>
</comment>
<evidence type="ECO:0000256" key="14">
    <source>
        <dbReference type="HAMAP-Rule" id="MF_00188"/>
    </source>
</evidence>
<evidence type="ECO:0000256" key="5">
    <source>
        <dbReference type="ARBA" id="ARBA00022692"/>
    </source>
</evidence>
<dbReference type="NCBIfam" id="NF003965">
    <property type="entry name" value="PRK05457.1"/>
    <property type="match status" value="1"/>
</dbReference>
<evidence type="ECO:0000313" key="16">
    <source>
        <dbReference type="EMBL" id="AUI68534.1"/>
    </source>
</evidence>
<evidence type="ECO:0000256" key="7">
    <source>
        <dbReference type="ARBA" id="ARBA00022801"/>
    </source>
</evidence>
<accession>A0A2N9YDJ2</accession>
<keyword evidence="8 14" id="KW-0862">Zinc</keyword>
<dbReference type="GO" id="GO:0008270">
    <property type="term" value="F:zinc ion binding"/>
    <property type="evidence" value="ECO:0007669"/>
    <property type="project" value="UniProtKB-UniRule"/>
</dbReference>
<keyword evidence="10 14" id="KW-0482">Metalloprotease</keyword>
<dbReference type="InterPro" id="IPR001915">
    <property type="entry name" value="Peptidase_M48"/>
</dbReference>
<evidence type="ECO:0000256" key="1">
    <source>
        <dbReference type="ARBA" id="ARBA00004429"/>
    </source>
</evidence>
<keyword evidence="14" id="KW-0346">Stress response</keyword>
<dbReference type="FunFam" id="3.30.2010.10:FF:000001">
    <property type="entry name" value="Protease HtpX"/>
    <property type="match status" value="1"/>
</dbReference>
<evidence type="ECO:0000256" key="8">
    <source>
        <dbReference type="ARBA" id="ARBA00022833"/>
    </source>
</evidence>
<dbReference type="InterPro" id="IPR050083">
    <property type="entry name" value="HtpX_protease"/>
</dbReference>
<reference evidence="17" key="1">
    <citation type="submission" date="2016-12" db="EMBL/GenBank/DDBJ databases">
        <title>Complete Genome Sequence of Beggiatoa leptomitiformis D-401.</title>
        <authorList>
            <person name="Fomenkov A."/>
            <person name="Vincze T."/>
            <person name="Grabovich M."/>
            <person name="Anton B.P."/>
            <person name="Dubinina G."/>
            <person name="Orlova M."/>
            <person name="Belousova E."/>
            <person name="Roberts R.J."/>
        </authorList>
    </citation>
    <scope>NUCLEOTIDE SEQUENCE [LARGE SCALE GENOMIC DNA]</scope>
    <source>
        <strain evidence="17">D-401</strain>
    </source>
</reference>
<comment type="cofactor">
    <cofactor evidence="14">
        <name>Zn(2+)</name>
        <dbReference type="ChEBI" id="CHEBI:29105"/>
    </cofactor>
    <text evidence="14">Binds 1 zinc ion per subunit.</text>
</comment>
<evidence type="ECO:0000256" key="6">
    <source>
        <dbReference type="ARBA" id="ARBA00022723"/>
    </source>
</evidence>
<organism evidence="16 17">
    <name type="scientific">Beggiatoa leptomitoformis</name>
    <dbReference type="NCBI Taxonomy" id="288004"/>
    <lineage>
        <taxon>Bacteria</taxon>
        <taxon>Pseudomonadati</taxon>
        <taxon>Pseudomonadota</taxon>
        <taxon>Gammaproteobacteria</taxon>
        <taxon>Thiotrichales</taxon>
        <taxon>Thiotrichaceae</taxon>
        <taxon>Beggiatoa</taxon>
    </lineage>
</organism>
<dbReference type="Gene3D" id="3.30.2010.10">
    <property type="entry name" value="Metalloproteases ('zincins'), catalytic domain"/>
    <property type="match status" value="1"/>
</dbReference>
<dbReference type="EMBL" id="CP018889">
    <property type="protein sequence ID" value="AUI68534.1"/>
    <property type="molecule type" value="Genomic_DNA"/>
</dbReference>
<dbReference type="GO" id="GO:0006508">
    <property type="term" value="P:proteolysis"/>
    <property type="evidence" value="ECO:0007669"/>
    <property type="project" value="UniProtKB-KW"/>
</dbReference>
<comment type="subcellular location">
    <subcellularLocation>
        <location evidence="1">Cell inner membrane</location>
        <topology evidence="1">Multi-pass membrane protein</topology>
    </subcellularLocation>
    <subcellularLocation>
        <location evidence="14">Cell membrane</location>
        <topology evidence="14">Multi-pass membrane protein</topology>
    </subcellularLocation>
</comment>
<keyword evidence="7 14" id="KW-0378">Hydrolase</keyword>
<dbReference type="InterPro" id="IPR022919">
    <property type="entry name" value="Pept_M48_protease_HtpX"/>
</dbReference>
<evidence type="ECO:0000259" key="15">
    <source>
        <dbReference type="Pfam" id="PF01435"/>
    </source>
</evidence>
<evidence type="ECO:0000256" key="2">
    <source>
        <dbReference type="ARBA" id="ARBA00009779"/>
    </source>
</evidence>
<protein>
    <recommendedName>
        <fullName evidence="12 14">Protease HtpX</fullName>
        <ecNumber evidence="14">3.4.24.-</ecNumber>
    </recommendedName>
    <alternativeName>
        <fullName evidence="13 14">Heat shock protein HtpX</fullName>
    </alternativeName>
</protein>
<feature type="transmembrane region" description="Helical" evidence="14">
    <location>
        <begin position="5"/>
        <end position="26"/>
    </location>
</feature>
<dbReference type="Pfam" id="PF01435">
    <property type="entry name" value="Peptidase_M48"/>
    <property type="match status" value="1"/>
</dbReference>
<dbReference type="EC" id="3.4.24.-" evidence="14"/>
<feature type="domain" description="Peptidase M48" evidence="15">
    <location>
        <begin position="73"/>
        <end position="287"/>
    </location>
</feature>
<evidence type="ECO:0000256" key="3">
    <source>
        <dbReference type="ARBA" id="ARBA00022475"/>
    </source>
</evidence>
<dbReference type="KEGG" id="blep:AL038_16910"/>
<evidence type="ECO:0000256" key="4">
    <source>
        <dbReference type="ARBA" id="ARBA00022670"/>
    </source>
</evidence>
<dbReference type="STRING" id="288004.AL038_16910"/>